<protein>
    <recommendedName>
        <fullName evidence="4 5">Tyrosinase copper-binding domain-containing protein</fullName>
    </recommendedName>
</protein>
<dbReference type="OrthoDB" id="6132182at2759"/>
<evidence type="ECO:0000256" key="2">
    <source>
        <dbReference type="ARBA" id="ARBA00023008"/>
    </source>
</evidence>
<dbReference type="GO" id="GO:0046872">
    <property type="term" value="F:metal ion binding"/>
    <property type="evidence" value="ECO:0007669"/>
    <property type="project" value="UniProtKB-KW"/>
</dbReference>
<feature type="domain" description="Tyrosinase copper-binding" evidence="4">
    <location>
        <begin position="88"/>
        <end position="105"/>
    </location>
</feature>
<dbReference type="InParanoid" id="A0A507B6M5"/>
<evidence type="ECO:0000259" key="5">
    <source>
        <dbReference type="PROSITE" id="PS00498"/>
    </source>
</evidence>
<accession>A0A507B6M5</accession>
<evidence type="ECO:0000256" key="1">
    <source>
        <dbReference type="ARBA" id="ARBA00022723"/>
    </source>
</evidence>
<dbReference type="PANTHER" id="PTHR11474">
    <property type="entry name" value="TYROSINASE FAMILY MEMBER"/>
    <property type="match status" value="1"/>
</dbReference>
<evidence type="ECO:0000313" key="6">
    <source>
        <dbReference type="EMBL" id="TPX12681.1"/>
    </source>
</evidence>
<dbReference type="Proteomes" id="UP000319257">
    <property type="component" value="Unassembled WGS sequence"/>
</dbReference>
<dbReference type="PANTHER" id="PTHR11474:SF126">
    <property type="entry name" value="TYROSINASE-LIKE PROTEIN TYR-1-RELATED"/>
    <property type="match status" value="1"/>
</dbReference>
<feature type="signal peptide" evidence="3">
    <location>
        <begin position="1"/>
        <end position="17"/>
    </location>
</feature>
<reference evidence="6 7" key="1">
    <citation type="submission" date="2019-06" db="EMBL/GenBank/DDBJ databases">
        <title>Draft genome sequence of the filamentous fungus Phialemoniopsis curvata isolated from diesel fuel.</title>
        <authorList>
            <person name="Varaljay V.A."/>
            <person name="Lyon W.J."/>
            <person name="Crouch A.L."/>
            <person name="Drake C.E."/>
            <person name="Hollomon J.M."/>
            <person name="Nadeau L.J."/>
            <person name="Nunn H.S."/>
            <person name="Stevenson B.S."/>
            <person name="Bojanowski C.L."/>
            <person name="Crookes-Goodson W.J."/>
        </authorList>
    </citation>
    <scope>NUCLEOTIDE SEQUENCE [LARGE SCALE GENOMIC DNA]</scope>
    <source>
        <strain evidence="6 7">D216</strain>
    </source>
</reference>
<organism evidence="6 7">
    <name type="scientific">Thyridium curvatum</name>
    <dbReference type="NCBI Taxonomy" id="1093900"/>
    <lineage>
        <taxon>Eukaryota</taxon>
        <taxon>Fungi</taxon>
        <taxon>Dikarya</taxon>
        <taxon>Ascomycota</taxon>
        <taxon>Pezizomycotina</taxon>
        <taxon>Sordariomycetes</taxon>
        <taxon>Sordariomycetidae</taxon>
        <taxon>Thyridiales</taxon>
        <taxon>Thyridiaceae</taxon>
        <taxon>Thyridium</taxon>
    </lineage>
</organism>
<dbReference type="Pfam" id="PF00264">
    <property type="entry name" value="Tyrosinase"/>
    <property type="match status" value="1"/>
</dbReference>
<comment type="caution">
    <text evidence="6">The sequence shown here is derived from an EMBL/GenBank/DDBJ whole genome shotgun (WGS) entry which is preliminary data.</text>
</comment>
<dbReference type="RefSeq" id="XP_030994392.1">
    <property type="nucleotide sequence ID" value="XM_031143460.1"/>
</dbReference>
<keyword evidence="7" id="KW-1185">Reference proteome</keyword>
<evidence type="ECO:0000256" key="3">
    <source>
        <dbReference type="SAM" id="SignalP"/>
    </source>
</evidence>
<dbReference type="PRINTS" id="PR00092">
    <property type="entry name" value="TYROSINASE"/>
</dbReference>
<gene>
    <name evidence="6" type="ORF">E0L32_000858</name>
</gene>
<keyword evidence="2" id="KW-0186">Copper</keyword>
<evidence type="ECO:0000313" key="7">
    <source>
        <dbReference type="Proteomes" id="UP000319257"/>
    </source>
</evidence>
<feature type="domain" description="Tyrosinase copper-binding" evidence="5">
    <location>
        <begin position="234"/>
        <end position="245"/>
    </location>
</feature>
<dbReference type="InterPro" id="IPR050316">
    <property type="entry name" value="Tyrosinase/Hemocyanin"/>
</dbReference>
<dbReference type="InterPro" id="IPR008922">
    <property type="entry name" value="Di-copper_centre_dom_sf"/>
</dbReference>
<dbReference type="EMBL" id="SKBQ01000003">
    <property type="protein sequence ID" value="TPX12681.1"/>
    <property type="molecule type" value="Genomic_DNA"/>
</dbReference>
<dbReference type="AlphaFoldDB" id="A0A507B6M5"/>
<dbReference type="PROSITE" id="PS00497">
    <property type="entry name" value="TYROSINASE_1"/>
    <property type="match status" value="1"/>
</dbReference>
<sequence length="350" mass="38305">MLFKSLVILAAASSVLAAPLMERQSNASTCTDPDLRRAWHTLKDSEKKAYIDAELCLMSKPAAHGLRGARTLFDEMQSVHVLQSEIAHWVGQFFPFHRLYLRAHEYLLQTECGYEGAHPYWAEHLDAGAFSNATIFSAENGFGGNGVGDLLCVEDGPFANYTNPLGPGYKVSDHCIERRFADRVSRGSSAAVVEACMAKTNFLEFWNCVEMTSHGAGHGGVGAQMTNPISSPGDPIFYMHHAWLDRIWAKWQEEDPSVRMTEMGGNNRPRLGMAMPGAGGNPFGSGPPTPGLGSMEDMIRPDDVPAPAIIGDPGNVTTLNHLITMYGILPNRTISEVMNTKGSYLCYEYD</sequence>
<proteinExistence type="predicted"/>
<dbReference type="SUPFAM" id="SSF48056">
    <property type="entry name" value="Di-copper centre-containing domain"/>
    <property type="match status" value="1"/>
</dbReference>
<keyword evidence="3" id="KW-0732">Signal</keyword>
<feature type="chain" id="PRO_5021282835" description="Tyrosinase copper-binding domain-containing protein" evidence="3">
    <location>
        <begin position="18"/>
        <end position="350"/>
    </location>
</feature>
<dbReference type="Gene3D" id="1.10.1280.10">
    <property type="entry name" value="Di-copper center containing domain from catechol oxidase"/>
    <property type="match status" value="1"/>
</dbReference>
<dbReference type="GeneID" id="41968305"/>
<name>A0A507B6M5_9PEZI</name>
<dbReference type="GO" id="GO:0016491">
    <property type="term" value="F:oxidoreductase activity"/>
    <property type="evidence" value="ECO:0007669"/>
    <property type="project" value="InterPro"/>
</dbReference>
<evidence type="ECO:0000259" key="4">
    <source>
        <dbReference type="PROSITE" id="PS00497"/>
    </source>
</evidence>
<dbReference type="PROSITE" id="PS00498">
    <property type="entry name" value="TYROSINASE_2"/>
    <property type="match status" value="1"/>
</dbReference>
<keyword evidence="1" id="KW-0479">Metal-binding</keyword>
<dbReference type="STRING" id="1093900.A0A507B6M5"/>
<dbReference type="InterPro" id="IPR002227">
    <property type="entry name" value="Tyrosinase_Cu-bd"/>
</dbReference>